<dbReference type="UniPathway" id="UPA00219"/>
<evidence type="ECO:0000256" key="3">
    <source>
        <dbReference type="ARBA" id="ARBA00022679"/>
    </source>
</evidence>
<evidence type="ECO:0000256" key="6">
    <source>
        <dbReference type="ARBA" id="ARBA00023316"/>
    </source>
</evidence>
<dbReference type="InterPro" id="IPR036366">
    <property type="entry name" value="PGBDSf"/>
</dbReference>
<gene>
    <name evidence="10" type="ORF">CJ301_01705</name>
</gene>
<dbReference type="GO" id="GO:0016740">
    <property type="term" value="F:transferase activity"/>
    <property type="evidence" value="ECO:0007669"/>
    <property type="project" value="UniProtKB-KW"/>
</dbReference>
<evidence type="ECO:0000256" key="8">
    <source>
        <dbReference type="SAM" id="SignalP"/>
    </source>
</evidence>
<dbReference type="InterPro" id="IPR038063">
    <property type="entry name" value="Transpep_catalytic_dom"/>
</dbReference>
<feature type="active site" description="Nucleophile" evidence="7">
    <location>
        <position position="451"/>
    </location>
</feature>
<keyword evidence="11" id="KW-1185">Reference proteome</keyword>
<comment type="pathway">
    <text evidence="1 7">Cell wall biogenesis; peptidoglycan biosynthesis.</text>
</comment>
<reference evidence="10 11" key="1">
    <citation type="submission" date="2017-08" db="EMBL/GenBank/DDBJ databases">
        <title>Draft Genome Sequence of Loktanella cinnabarina Strain XM1, Isolated from Coastal Surface Water.</title>
        <authorList>
            <person name="Ma R."/>
            <person name="Wang J."/>
            <person name="Wang Q."/>
            <person name="Ma Z."/>
            <person name="Li J."/>
            <person name="Chen L."/>
        </authorList>
    </citation>
    <scope>NUCLEOTIDE SEQUENCE [LARGE SCALE GENOMIC DNA]</scope>
    <source>
        <strain evidence="10 11">XM1</strain>
    </source>
</reference>
<feature type="active site" description="Proton donor/acceptor" evidence="7">
    <location>
        <position position="432"/>
    </location>
</feature>
<evidence type="ECO:0000259" key="9">
    <source>
        <dbReference type="PROSITE" id="PS52029"/>
    </source>
</evidence>
<keyword evidence="8" id="KW-0732">Signal</keyword>
<dbReference type="InterPro" id="IPR045380">
    <property type="entry name" value="LD_TPept_scaffold_dom"/>
</dbReference>
<keyword evidence="4 7" id="KW-0133">Cell shape</keyword>
<evidence type="ECO:0000256" key="4">
    <source>
        <dbReference type="ARBA" id="ARBA00022960"/>
    </source>
</evidence>
<keyword evidence="5 7" id="KW-0573">Peptidoglycan synthesis</keyword>
<organism evidence="10 11">
    <name type="scientific">Limimaricola cinnabarinus</name>
    <dbReference type="NCBI Taxonomy" id="1125964"/>
    <lineage>
        <taxon>Bacteria</taxon>
        <taxon>Pseudomonadati</taxon>
        <taxon>Pseudomonadota</taxon>
        <taxon>Alphaproteobacteria</taxon>
        <taxon>Rhodobacterales</taxon>
        <taxon>Paracoccaceae</taxon>
        <taxon>Limimaricola</taxon>
    </lineage>
</organism>
<dbReference type="InterPro" id="IPR052905">
    <property type="entry name" value="LD-transpeptidase_YkuD-like"/>
</dbReference>
<evidence type="ECO:0000256" key="7">
    <source>
        <dbReference type="PROSITE-ProRule" id="PRU01373"/>
    </source>
</evidence>
<dbReference type="PANTHER" id="PTHR41533:SF2">
    <property type="entry name" value="BLR7131 PROTEIN"/>
    <property type="match status" value="1"/>
</dbReference>
<dbReference type="InterPro" id="IPR036365">
    <property type="entry name" value="PGBD-like_sf"/>
</dbReference>
<dbReference type="Proteomes" id="UP000221860">
    <property type="component" value="Unassembled WGS sequence"/>
</dbReference>
<dbReference type="GO" id="GO:0071555">
    <property type="term" value="P:cell wall organization"/>
    <property type="evidence" value="ECO:0007669"/>
    <property type="project" value="UniProtKB-UniRule"/>
</dbReference>
<dbReference type="SUPFAM" id="SSF47090">
    <property type="entry name" value="PGBD-like"/>
    <property type="match status" value="1"/>
</dbReference>
<sequence length="540" mass="59335">MLLVPRRRLPSLGSLVLSAGIALSLSSPLGAEPLAQITPFRQAVAETVAGQAGLAENYRARGFAGIWTGTQAAAVARRNALLSALSSADAHGLPVARYDPEGLAARLRAARSAEERAAMDVEMTRVFLRYARDLQTGMLEPGRVVPLIRREVPLRDPAETLAGFLDAEPVAFLRGLAPTAPEYGRLMRARAELQRALDAGGWGPRVPGGKIVAGDSGPAVVALRDRLVAMGLLEPVSVAVMDPGMVVAVREFQRRHGLAVDGVVGPGTLAELNRSVEERLQSVLVAMERERWTNMDRGERHVLVNLTDYSATIIDDERETFRTRSVIGATSDDRQTPEFSDVMEHMVINPSWYVPRSIVVNEYLPQLKRNRNAASQILITDRSGREVSHGAIDFSRYDASSFPYSMRQPPSNSNALGLVKFMFPNRYNIYLHDTPAKSLFGRETRAFSHGCVRLSDPFDFAHALLAAQEEDPEGFFRSRLATGRETRVNLETPVPVHLIYRTAFTDAEGGLQFRRDIYGRDATIWSALEREGVAISRPAS</sequence>
<feature type="domain" description="L,D-TPase catalytic" evidence="9">
    <location>
        <begin position="300"/>
        <end position="476"/>
    </location>
</feature>
<dbReference type="OrthoDB" id="9778545at2"/>
<dbReference type="GO" id="GO:0008360">
    <property type="term" value="P:regulation of cell shape"/>
    <property type="evidence" value="ECO:0007669"/>
    <property type="project" value="UniProtKB-UniRule"/>
</dbReference>
<dbReference type="RefSeq" id="WP_099273566.1">
    <property type="nucleotide sequence ID" value="NZ_KZ304951.1"/>
</dbReference>
<feature type="chain" id="PRO_5013652709" evidence="8">
    <location>
        <begin position="32"/>
        <end position="540"/>
    </location>
</feature>
<keyword evidence="6 7" id="KW-0961">Cell wall biogenesis/degradation</keyword>
<dbReference type="PANTHER" id="PTHR41533">
    <property type="entry name" value="L,D-TRANSPEPTIDASE HI_1667-RELATED"/>
    <property type="match status" value="1"/>
</dbReference>
<dbReference type="EMBL" id="NQWH01000003">
    <property type="protein sequence ID" value="PHP29216.1"/>
    <property type="molecule type" value="Genomic_DNA"/>
</dbReference>
<comment type="caution">
    <text evidence="10">The sequence shown here is derived from an EMBL/GenBank/DDBJ whole genome shotgun (WGS) entry which is preliminary data.</text>
</comment>
<dbReference type="Gene3D" id="2.40.440.10">
    <property type="entry name" value="L,D-transpeptidase catalytic domain-like"/>
    <property type="match status" value="1"/>
</dbReference>
<protein>
    <submittedName>
        <fullName evidence="10">Murein L,D-transpeptidase</fullName>
    </submittedName>
</protein>
<keyword evidence="3" id="KW-0808">Transferase</keyword>
<evidence type="ECO:0000256" key="1">
    <source>
        <dbReference type="ARBA" id="ARBA00004752"/>
    </source>
</evidence>
<feature type="signal peptide" evidence="8">
    <location>
        <begin position="1"/>
        <end position="31"/>
    </location>
</feature>
<dbReference type="InterPro" id="IPR005490">
    <property type="entry name" value="LD_TPept_cat_dom"/>
</dbReference>
<dbReference type="InterPro" id="IPR002477">
    <property type="entry name" value="Peptidoglycan-bd-like"/>
</dbReference>
<evidence type="ECO:0000256" key="5">
    <source>
        <dbReference type="ARBA" id="ARBA00022984"/>
    </source>
</evidence>
<dbReference type="AlphaFoldDB" id="A0A2G1MKD4"/>
<dbReference type="Pfam" id="PF01471">
    <property type="entry name" value="PG_binding_1"/>
    <property type="match status" value="1"/>
</dbReference>
<dbReference type="PROSITE" id="PS52029">
    <property type="entry name" value="LD_TPASE"/>
    <property type="match status" value="1"/>
</dbReference>
<dbReference type="GO" id="GO:0009252">
    <property type="term" value="P:peptidoglycan biosynthetic process"/>
    <property type="evidence" value="ECO:0007669"/>
    <property type="project" value="UniProtKB-UniPathway"/>
</dbReference>
<dbReference type="Pfam" id="PF03734">
    <property type="entry name" value="YkuD"/>
    <property type="match status" value="1"/>
</dbReference>
<dbReference type="SUPFAM" id="SSF141523">
    <property type="entry name" value="L,D-transpeptidase catalytic domain-like"/>
    <property type="match status" value="1"/>
</dbReference>
<evidence type="ECO:0000313" key="10">
    <source>
        <dbReference type="EMBL" id="PHP29216.1"/>
    </source>
</evidence>
<dbReference type="CDD" id="cd16913">
    <property type="entry name" value="YkuD_like"/>
    <property type="match status" value="1"/>
</dbReference>
<name>A0A2G1MKD4_9RHOB</name>
<dbReference type="Pfam" id="PF20142">
    <property type="entry name" value="Scaffold"/>
    <property type="match status" value="1"/>
</dbReference>
<dbReference type="Gene3D" id="1.10.101.10">
    <property type="entry name" value="PGBD-like superfamily/PGBD"/>
    <property type="match status" value="1"/>
</dbReference>
<accession>A0A2G1MKD4</accession>
<evidence type="ECO:0000313" key="11">
    <source>
        <dbReference type="Proteomes" id="UP000221860"/>
    </source>
</evidence>
<evidence type="ECO:0000256" key="2">
    <source>
        <dbReference type="ARBA" id="ARBA00005992"/>
    </source>
</evidence>
<comment type="similarity">
    <text evidence="2">Belongs to the YkuD family.</text>
</comment>
<dbReference type="GO" id="GO:0004180">
    <property type="term" value="F:carboxypeptidase activity"/>
    <property type="evidence" value="ECO:0007669"/>
    <property type="project" value="UniProtKB-ARBA"/>
</dbReference>
<proteinExistence type="inferred from homology"/>